<proteinExistence type="predicted"/>
<accession>A0ACA9NTZ6</accession>
<sequence>MYIDTVCAYFLDTDIFGHCPMSVSTICPKNVNCYRILSVQKMTDTDVR</sequence>
<gene>
    <name evidence="1" type="ORF">RPERSI_LOCUS8942</name>
</gene>
<protein>
    <submittedName>
        <fullName evidence="1">20221_t:CDS:1</fullName>
    </submittedName>
</protein>
<comment type="caution">
    <text evidence="1">The sequence shown here is derived from an EMBL/GenBank/DDBJ whole genome shotgun (WGS) entry which is preliminary data.</text>
</comment>
<dbReference type="Proteomes" id="UP000789920">
    <property type="component" value="Unassembled WGS sequence"/>
</dbReference>
<reference evidence="1" key="1">
    <citation type="submission" date="2021-06" db="EMBL/GenBank/DDBJ databases">
        <authorList>
            <person name="Kallberg Y."/>
            <person name="Tangrot J."/>
            <person name="Rosling A."/>
        </authorList>
    </citation>
    <scope>NUCLEOTIDE SEQUENCE</scope>
    <source>
        <strain evidence="1">MA461A</strain>
    </source>
</reference>
<evidence type="ECO:0000313" key="1">
    <source>
        <dbReference type="EMBL" id="CAG8677194.1"/>
    </source>
</evidence>
<organism evidence="1 2">
    <name type="scientific">Racocetra persica</name>
    <dbReference type="NCBI Taxonomy" id="160502"/>
    <lineage>
        <taxon>Eukaryota</taxon>
        <taxon>Fungi</taxon>
        <taxon>Fungi incertae sedis</taxon>
        <taxon>Mucoromycota</taxon>
        <taxon>Glomeromycotina</taxon>
        <taxon>Glomeromycetes</taxon>
        <taxon>Diversisporales</taxon>
        <taxon>Gigasporaceae</taxon>
        <taxon>Racocetra</taxon>
    </lineage>
</organism>
<keyword evidence="2" id="KW-1185">Reference proteome</keyword>
<feature type="non-terminal residue" evidence="1">
    <location>
        <position position="48"/>
    </location>
</feature>
<dbReference type="EMBL" id="CAJVQC010016522">
    <property type="protein sequence ID" value="CAG8677194.1"/>
    <property type="molecule type" value="Genomic_DNA"/>
</dbReference>
<name>A0ACA9NTZ6_9GLOM</name>
<evidence type="ECO:0000313" key="2">
    <source>
        <dbReference type="Proteomes" id="UP000789920"/>
    </source>
</evidence>